<evidence type="ECO:0008006" key="19">
    <source>
        <dbReference type="Google" id="ProtNLM"/>
    </source>
</evidence>
<dbReference type="Proteomes" id="UP001432027">
    <property type="component" value="Unassembled WGS sequence"/>
</dbReference>
<protein>
    <recommendedName>
        <fullName evidence="19">Cup-5</fullName>
    </recommendedName>
</protein>
<dbReference type="GO" id="GO:0010008">
    <property type="term" value="C:endosome membrane"/>
    <property type="evidence" value="ECO:0007669"/>
    <property type="project" value="UniProtKB-SubCell"/>
</dbReference>
<feature type="transmembrane region" description="Helical" evidence="14">
    <location>
        <begin position="451"/>
        <end position="473"/>
    </location>
</feature>
<accession>A0AAV5T328</accession>
<organism evidence="17 18">
    <name type="scientific">Pristionchus entomophagus</name>
    <dbReference type="NCBI Taxonomy" id="358040"/>
    <lineage>
        <taxon>Eukaryota</taxon>
        <taxon>Metazoa</taxon>
        <taxon>Ecdysozoa</taxon>
        <taxon>Nematoda</taxon>
        <taxon>Chromadorea</taxon>
        <taxon>Rhabditida</taxon>
        <taxon>Rhabditina</taxon>
        <taxon>Diplogasteromorpha</taxon>
        <taxon>Diplogasteroidea</taxon>
        <taxon>Neodiplogasteridae</taxon>
        <taxon>Pristionchus</taxon>
    </lineage>
</organism>
<dbReference type="PANTHER" id="PTHR12127">
    <property type="entry name" value="MUCOLIPIN"/>
    <property type="match status" value="1"/>
</dbReference>
<dbReference type="PANTHER" id="PTHR12127:SF7">
    <property type="entry name" value="SD02261P"/>
    <property type="match status" value="1"/>
</dbReference>
<comment type="caution">
    <text evidence="17">The sequence shown here is derived from an EMBL/GenBank/DDBJ whole genome shotgun (WGS) entry which is preliminary data.</text>
</comment>
<evidence type="ECO:0000256" key="9">
    <source>
        <dbReference type="ARBA" id="ARBA00023136"/>
    </source>
</evidence>
<dbReference type="InterPro" id="IPR039031">
    <property type="entry name" value="Mucolipin"/>
</dbReference>
<proteinExistence type="predicted"/>
<sequence length="748" mass="85038">LSNFRINYHLRKHCLFHRISDRFRHSSVSPLSFSYSKMTKICEDPAYQQNAEKSPIRKAQFFPNEPEMVGRSRSSNHSGPHSPPMREPMTNFDELFEQMADQDREVGDRLRRHLQFFFMNPMEKWSVRHQFPWKLVLQVLKIVFVTAQLVLFAELRMSHVDFMEDTTVVMRHKFLKNWDDDRDALQYPPSEGRYSVYDGKGIFEHLSFIVNSYYSLQSESFASFSYDLSRVNSKRQARDTNSSLTAGVTFDKIPYMEACIDRIANVSVNNNTYEFDINDVYECTSLNFTKAEVDRIASDEMAIVDILAQRKITFHAEDALRISKATIKMRLRTIHFSPVTSDQRPECYLIKLNVVFDNSHHTGQVHIFINNVISYVNECNGRILKGGSIAWDTIVMGVLDICVLVLSVASFVLCLRALIKAHLLKSRAEEFFDQALKLKLSVSDKLDFLNLWYVMIVVNDTCLVIGTIAKISIEFRDFDSDLFTLTGILLGTGALLVYVGVLRYFGFFSQYNVLILTMKKAIPSILRFLGCASVLYAGFLIAGWVIIGPYSMKFRSLTSSSEALFSLLNGDDMFATFYTINDSNTVIKVFGCAYIYIFVSLFIYVVLSLFIAIIMDAYEVVKDRYSEGLTMERSLLKDFVQTCPPPEQLSSPSTRAAYSPSNLLNLAAGSDSSNSVRTLRFLDRLRDRILEASGRGTGGSRFASFSNPLNDSVPPTPSSVSVPSTPPIPSAVDREMTNFAFDERQNPV</sequence>
<dbReference type="FunFam" id="1.10.287.70:FF:000207">
    <property type="entry name" value="Predicted protein"/>
    <property type="match status" value="1"/>
</dbReference>
<evidence type="ECO:0000256" key="12">
    <source>
        <dbReference type="ARBA" id="ARBA00036634"/>
    </source>
</evidence>
<evidence type="ECO:0000259" key="15">
    <source>
        <dbReference type="Pfam" id="PF08016"/>
    </source>
</evidence>
<reference evidence="17" key="1">
    <citation type="submission" date="2023-10" db="EMBL/GenBank/DDBJ databases">
        <title>Genome assembly of Pristionchus species.</title>
        <authorList>
            <person name="Yoshida K."/>
            <person name="Sommer R.J."/>
        </authorList>
    </citation>
    <scope>NUCLEOTIDE SEQUENCE</scope>
    <source>
        <strain evidence="17">RS0144</strain>
    </source>
</reference>
<dbReference type="Pfam" id="PF08016">
    <property type="entry name" value="PKD_channel"/>
    <property type="match status" value="1"/>
</dbReference>
<evidence type="ECO:0000256" key="14">
    <source>
        <dbReference type="SAM" id="Phobius"/>
    </source>
</evidence>
<keyword evidence="9 14" id="KW-0472">Membrane</keyword>
<evidence type="ECO:0000256" key="1">
    <source>
        <dbReference type="ARBA" id="ARBA00004337"/>
    </source>
</evidence>
<evidence type="ECO:0000256" key="5">
    <source>
        <dbReference type="ARBA" id="ARBA00022692"/>
    </source>
</evidence>
<keyword evidence="18" id="KW-1185">Reference proteome</keyword>
<dbReference type="AlphaFoldDB" id="A0AAV5T328"/>
<feature type="transmembrane region" description="Helical" evidence="14">
    <location>
        <begin position="593"/>
        <end position="615"/>
    </location>
</feature>
<keyword evidence="6" id="KW-0967">Endosome</keyword>
<feature type="domain" description="Mucolipin extracytosolic" evidence="16">
    <location>
        <begin position="160"/>
        <end position="379"/>
    </location>
</feature>
<dbReference type="GO" id="GO:0072345">
    <property type="term" value="F:NAADP-sensitive calcium-release channel activity"/>
    <property type="evidence" value="ECO:0007669"/>
    <property type="project" value="TreeGrafter"/>
</dbReference>
<keyword evidence="10" id="KW-1015">Disulfide bond</keyword>
<name>A0AAV5T328_9BILA</name>
<feature type="transmembrane region" description="Helical" evidence="14">
    <location>
        <begin position="525"/>
        <end position="547"/>
    </location>
</feature>
<feature type="domain" description="Polycystin cation channel PKD1/PKD2" evidence="15">
    <location>
        <begin position="453"/>
        <end position="621"/>
    </location>
</feature>
<evidence type="ECO:0000256" key="10">
    <source>
        <dbReference type="ARBA" id="ARBA00023157"/>
    </source>
</evidence>
<dbReference type="GO" id="GO:0005886">
    <property type="term" value="C:plasma membrane"/>
    <property type="evidence" value="ECO:0007669"/>
    <property type="project" value="UniProtKB-SubCell"/>
</dbReference>
<evidence type="ECO:0000256" key="4">
    <source>
        <dbReference type="ARBA" id="ARBA00022475"/>
    </source>
</evidence>
<keyword evidence="5 14" id="KW-0812">Transmembrane</keyword>
<evidence type="ECO:0000256" key="11">
    <source>
        <dbReference type="ARBA" id="ARBA00023303"/>
    </source>
</evidence>
<dbReference type="Gene3D" id="1.10.287.70">
    <property type="match status" value="1"/>
</dbReference>
<evidence type="ECO:0000256" key="13">
    <source>
        <dbReference type="SAM" id="MobiDB-lite"/>
    </source>
</evidence>
<keyword evidence="7 14" id="KW-1133">Transmembrane helix</keyword>
<keyword evidence="8" id="KW-0406">Ion transport</keyword>
<dbReference type="EMBL" id="BTSX01000002">
    <property type="protein sequence ID" value="GMS86730.1"/>
    <property type="molecule type" value="Genomic_DNA"/>
</dbReference>
<keyword evidence="3" id="KW-0813">Transport</keyword>
<dbReference type="InterPro" id="IPR049134">
    <property type="entry name" value="MCLN_ECD"/>
</dbReference>
<dbReference type="GO" id="GO:0005765">
    <property type="term" value="C:lysosomal membrane"/>
    <property type="evidence" value="ECO:0007669"/>
    <property type="project" value="TreeGrafter"/>
</dbReference>
<comment type="catalytic activity">
    <reaction evidence="12">
        <text>Ca(2+)(in) = Ca(2+)(out)</text>
        <dbReference type="Rhea" id="RHEA:29671"/>
        <dbReference type="ChEBI" id="CHEBI:29108"/>
    </reaction>
</comment>
<keyword evidence="11" id="KW-0407">Ion channel</keyword>
<evidence type="ECO:0000259" key="16">
    <source>
        <dbReference type="Pfam" id="PF21381"/>
    </source>
</evidence>
<feature type="region of interest" description="Disordered" evidence="13">
    <location>
        <begin position="65"/>
        <end position="87"/>
    </location>
</feature>
<dbReference type="InterPro" id="IPR013122">
    <property type="entry name" value="PKD1_2_channel"/>
</dbReference>
<evidence type="ECO:0000256" key="7">
    <source>
        <dbReference type="ARBA" id="ARBA00022989"/>
    </source>
</evidence>
<comment type="subcellular location">
    <subcellularLocation>
        <location evidence="2">Cell membrane</location>
        <topology evidence="2">Multi-pass membrane protein</topology>
    </subcellularLocation>
    <subcellularLocation>
        <location evidence="1">Endosome membrane</location>
        <topology evidence="1">Multi-pass membrane protein</topology>
    </subcellularLocation>
</comment>
<feature type="non-terminal residue" evidence="17">
    <location>
        <position position="1"/>
    </location>
</feature>
<keyword evidence="4" id="KW-1003">Cell membrane</keyword>
<evidence type="ECO:0000256" key="2">
    <source>
        <dbReference type="ARBA" id="ARBA00004651"/>
    </source>
</evidence>
<gene>
    <name evidence="17" type="ORF">PENTCL1PPCAC_8905</name>
</gene>
<feature type="transmembrane region" description="Helical" evidence="14">
    <location>
        <begin position="485"/>
        <end position="505"/>
    </location>
</feature>
<feature type="region of interest" description="Disordered" evidence="13">
    <location>
        <begin position="696"/>
        <end position="730"/>
    </location>
</feature>
<evidence type="ECO:0000313" key="18">
    <source>
        <dbReference type="Proteomes" id="UP001432027"/>
    </source>
</evidence>
<dbReference type="Pfam" id="PF21381">
    <property type="entry name" value="MCLN_ECD"/>
    <property type="match status" value="1"/>
</dbReference>
<evidence type="ECO:0000313" key="17">
    <source>
        <dbReference type="EMBL" id="GMS86730.1"/>
    </source>
</evidence>
<evidence type="ECO:0000256" key="8">
    <source>
        <dbReference type="ARBA" id="ARBA00023065"/>
    </source>
</evidence>
<dbReference type="CDD" id="cd21050">
    <property type="entry name" value="ELD_TRPML"/>
    <property type="match status" value="1"/>
</dbReference>
<evidence type="ECO:0000256" key="6">
    <source>
        <dbReference type="ARBA" id="ARBA00022753"/>
    </source>
</evidence>
<feature type="transmembrane region" description="Helical" evidence="14">
    <location>
        <begin position="394"/>
        <end position="419"/>
    </location>
</feature>
<evidence type="ECO:0000256" key="3">
    <source>
        <dbReference type="ARBA" id="ARBA00022448"/>
    </source>
</evidence>